<organism evidence="15 16">
    <name type="scientific">Drosophila arizonae</name>
    <name type="common">Fruit fly</name>
    <dbReference type="NCBI Taxonomy" id="7263"/>
    <lineage>
        <taxon>Eukaryota</taxon>
        <taxon>Metazoa</taxon>
        <taxon>Ecdysozoa</taxon>
        <taxon>Arthropoda</taxon>
        <taxon>Hexapoda</taxon>
        <taxon>Insecta</taxon>
        <taxon>Pterygota</taxon>
        <taxon>Neoptera</taxon>
        <taxon>Endopterygota</taxon>
        <taxon>Diptera</taxon>
        <taxon>Brachycera</taxon>
        <taxon>Muscomorpha</taxon>
        <taxon>Ephydroidea</taxon>
        <taxon>Drosophilidae</taxon>
        <taxon>Drosophila</taxon>
    </lineage>
</organism>
<dbReference type="SUPFAM" id="SSF63877">
    <property type="entry name" value="Methuselah ectodomain"/>
    <property type="match status" value="2"/>
</dbReference>
<keyword evidence="3" id="KW-1003">Cell membrane</keyword>
<keyword evidence="5 12" id="KW-1133">Transmembrane helix</keyword>
<evidence type="ECO:0000313" key="15">
    <source>
        <dbReference type="Proteomes" id="UP000694904"/>
    </source>
</evidence>
<dbReference type="Gene3D" id="2.30.160.11">
    <property type="match status" value="1"/>
</dbReference>
<dbReference type="PANTHER" id="PTHR47154:SF2">
    <property type="entry name" value="G-PROTEIN COUPLED RECEPTOR MTH-RELATED"/>
    <property type="match status" value="1"/>
</dbReference>
<reference evidence="15" key="2">
    <citation type="journal article" date="2016" name="G3 (Bethesda)">
        <title>Genome Evolution in Three Species of Cactophilic Drosophila.</title>
        <authorList>
            <person name="Sanchez-Flores A."/>
            <person name="Penazola F."/>
            <person name="Carpinteyro-Ponce J."/>
            <person name="Nazario-Yepiz N."/>
            <person name="Abreu-Goodger C."/>
            <person name="Machado C.A."/>
            <person name="Markow T.A."/>
        </authorList>
    </citation>
    <scope>NUCLEOTIDE SEQUENCE [LARGE SCALE GENOMIC DNA]</scope>
</reference>
<feature type="chain" id="PRO_5045591093" evidence="13">
    <location>
        <begin position="18"/>
        <end position="244"/>
    </location>
</feature>
<evidence type="ECO:0000256" key="5">
    <source>
        <dbReference type="ARBA" id="ARBA00022989"/>
    </source>
</evidence>
<keyword evidence="15" id="KW-1185">Reference proteome</keyword>
<dbReference type="InterPro" id="IPR044860">
    <property type="entry name" value="Methusela_ecto_dom_1"/>
</dbReference>
<feature type="signal peptide" evidence="13">
    <location>
        <begin position="1"/>
        <end position="17"/>
    </location>
</feature>
<evidence type="ECO:0000256" key="12">
    <source>
        <dbReference type="SAM" id="Phobius"/>
    </source>
</evidence>
<feature type="transmembrane region" description="Helical" evidence="12">
    <location>
        <begin position="107"/>
        <end position="127"/>
    </location>
</feature>
<evidence type="ECO:0000256" key="1">
    <source>
        <dbReference type="ARBA" id="ARBA00004651"/>
    </source>
</evidence>
<name>A0ABM1NP15_DROAR</name>
<keyword evidence="13" id="KW-0732">Signal</keyword>
<keyword evidence="10" id="KW-0325">Glycoprotein</keyword>
<dbReference type="InterPro" id="IPR010596">
    <property type="entry name" value="Methuselah_N_dom"/>
</dbReference>
<evidence type="ECO:0000256" key="4">
    <source>
        <dbReference type="ARBA" id="ARBA00022692"/>
    </source>
</evidence>
<keyword evidence="4 12" id="KW-0812">Transmembrane</keyword>
<feature type="domain" description="Methuselah N-terminal" evidence="14">
    <location>
        <begin position="62"/>
        <end position="98"/>
    </location>
</feature>
<keyword evidence="6" id="KW-0297">G-protein coupled receptor</keyword>
<evidence type="ECO:0000313" key="16">
    <source>
        <dbReference type="RefSeq" id="XP_017856701.1"/>
    </source>
</evidence>
<comment type="subcellular location">
    <subcellularLocation>
        <location evidence="1">Cell membrane</location>
        <topology evidence="1">Multi-pass membrane protein</topology>
    </subcellularLocation>
</comment>
<keyword evidence="7 12" id="KW-0472">Membrane</keyword>
<evidence type="ECO:0000256" key="6">
    <source>
        <dbReference type="ARBA" id="ARBA00023040"/>
    </source>
</evidence>
<dbReference type="Pfam" id="PF06652">
    <property type="entry name" value="Methuselah_N"/>
    <property type="match status" value="2"/>
</dbReference>
<keyword evidence="8" id="KW-1015">Disulfide bond</keyword>
<keyword evidence="9" id="KW-0675">Receptor</keyword>
<dbReference type="InterPro" id="IPR036272">
    <property type="entry name" value="Methuselah_N_sf"/>
</dbReference>
<evidence type="ECO:0000256" key="13">
    <source>
        <dbReference type="SAM" id="SignalP"/>
    </source>
</evidence>
<protein>
    <submittedName>
        <fullName evidence="16">Probable G-protein coupled receptor Mth-like 11</fullName>
    </submittedName>
</protein>
<evidence type="ECO:0000256" key="2">
    <source>
        <dbReference type="ARBA" id="ARBA00008979"/>
    </source>
</evidence>
<evidence type="ECO:0000256" key="11">
    <source>
        <dbReference type="ARBA" id="ARBA00023224"/>
    </source>
</evidence>
<dbReference type="Gene3D" id="1.20.1070.10">
    <property type="entry name" value="Rhodopsin 7-helix transmembrane proteins"/>
    <property type="match status" value="1"/>
</dbReference>
<evidence type="ECO:0000256" key="7">
    <source>
        <dbReference type="ARBA" id="ARBA00023136"/>
    </source>
</evidence>
<reference evidence="15" key="1">
    <citation type="journal article" date="1997" name="Nucleic Acids Res.">
        <title>tRNAscan-SE: a program for improved detection of transfer RNA genes in genomic sequence.</title>
        <authorList>
            <person name="Lowe T.M."/>
            <person name="Eddy S.R."/>
        </authorList>
    </citation>
    <scope>NUCLEOTIDE SEQUENCE [LARGE SCALE GENOMIC DNA]</scope>
</reference>
<feature type="domain" description="Methuselah N-terminal" evidence="14">
    <location>
        <begin position="22"/>
        <end position="50"/>
    </location>
</feature>
<proteinExistence type="inferred from homology"/>
<evidence type="ECO:0000259" key="14">
    <source>
        <dbReference type="Pfam" id="PF06652"/>
    </source>
</evidence>
<dbReference type="PANTHER" id="PTHR47154">
    <property type="entry name" value="G-PROTEIN COUPLED RECEPTOR MTH-RELATED"/>
    <property type="match status" value="1"/>
</dbReference>
<dbReference type="GeneID" id="108609455"/>
<keyword evidence="11" id="KW-0807">Transducer</keyword>
<dbReference type="RefSeq" id="XP_017856701.1">
    <property type="nucleotide sequence ID" value="XM_018001212.1"/>
</dbReference>
<feature type="transmembrane region" description="Helical" evidence="12">
    <location>
        <begin position="163"/>
        <end position="186"/>
    </location>
</feature>
<gene>
    <name evidence="16" type="primary">LOC108609455</name>
</gene>
<dbReference type="Proteomes" id="UP000694904">
    <property type="component" value="Chromosome 2"/>
</dbReference>
<dbReference type="InterPro" id="IPR051384">
    <property type="entry name" value="Mth_GPCR"/>
</dbReference>
<accession>A0ABM1NP15</accession>
<comment type="similarity">
    <text evidence="2">Belongs to the G-protein coupled receptor 2 family. Mth subfamily.</text>
</comment>
<evidence type="ECO:0000256" key="9">
    <source>
        <dbReference type="ARBA" id="ARBA00023170"/>
    </source>
</evidence>
<evidence type="ECO:0000256" key="10">
    <source>
        <dbReference type="ARBA" id="ARBA00023180"/>
    </source>
</evidence>
<reference evidence="16" key="3">
    <citation type="submission" date="2025-08" db="UniProtKB">
        <authorList>
            <consortium name="RefSeq"/>
        </authorList>
    </citation>
    <scope>IDENTIFICATION</scope>
    <source>
        <tissue evidence="16">Whole organism</tissue>
    </source>
</reference>
<sequence length="244" mass="28454">MIFVLIVLSVIISEILGDIPGCDYFDTIDLSNSTQLWDGSYVFKNMKIPNLDPYTNRDEQWNGQLYRKFDGRDFGKQHYCMQPKKSKDGRYRILPHQCNKLQDNTDAYTQIVSIFFMIMLIIVYMLLSNLKSIHGKCCTCYFSCLTAFMMTFNNIGVGQKVRFVRYIIVWSAAAVLVLVTFLFDYLHEIMGIPNNLKPGISLYICWINTFDWSAMIYYYGPMLLLLLFNTTIFIKTTNRIVVQN</sequence>
<evidence type="ECO:0000256" key="3">
    <source>
        <dbReference type="ARBA" id="ARBA00022475"/>
    </source>
</evidence>
<evidence type="ECO:0000256" key="8">
    <source>
        <dbReference type="ARBA" id="ARBA00023157"/>
    </source>
</evidence>